<sequence length="389" mass="44640">MPKLLGEFLQEQQEPFALDIYLFERGFRNRRARSFKKRDAVANCVEFAKAAFRRLILQTRFRKAKTKSCYFPGNRNGQEHKPGTKQNSIFLEEKKVYANGNTKHGSETESNDEGSSTSSLHETNYDFTTKTRCEDESSTSKTKPKRPMYSDCARKSSRQVVRPNSYYQYTINKRALHETKRLLIDCLREVIENHRKIFEKRRRHQNEQQLKRIVGTEELWQLVCENVWVWSKNSIHETNILVLLNYDFLDSEEEWTSLFELQKEEIAMEISEAILEGIIIAFTQPTAAAIPASVIVLWRDHHPLSTTMGPAFTTASVSQTAAVWLGHYAVEHHNESNNHDNSSSSVTGICFQSVTSRQRRPHPGQTRQSCDGVVGGGQGPTFTATTPCW</sequence>
<evidence type="ECO:0000313" key="2">
    <source>
        <dbReference type="EMBL" id="CAA0806806.1"/>
    </source>
</evidence>
<dbReference type="OrthoDB" id="691329at2759"/>
<evidence type="ECO:0000313" key="3">
    <source>
        <dbReference type="Proteomes" id="UP001153555"/>
    </source>
</evidence>
<feature type="region of interest" description="Disordered" evidence="1">
    <location>
        <begin position="101"/>
        <end position="154"/>
    </location>
</feature>
<dbReference type="PANTHER" id="PTHR37613">
    <property type="entry name" value="DUF4378 DOMAIN PROTEIN"/>
    <property type="match status" value="1"/>
</dbReference>
<keyword evidence="3" id="KW-1185">Reference proteome</keyword>
<protein>
    <submittedName>
        <fullName evidence="2">Uncharacterized protein</fullName>
    </submittedName>
</protein>
<organism evidence="2 3">
    <name type="scientific">Striga hermonthica</name>
    <name type="common">Purple witchweed</name>
    <name type="synonym">Buchnera hermonthica</name>
    <dbReference type="NCBI Taxonomy" id="68872"/>
    <lineage>
        <taxon>Eukaryota</taxon>
        <taxon>Viridiplantae</taxon>
        <taxon>Streptophyta</taxon>
        <taxon>Embryophyta</taxon>
        <taxon>Tracheophyta</taxon>
        <taxon>Spermatophyta</taxon>
        <taxon>Magnoliopsida</taxon>
        <taxon>eudicotyledons</taxon>
        <taxon>Gunneridae</taxon>
        <taxon>Pentapetalae</taxon>
        <taxon>asterids</taxon>
        <taxon>lamiids</taxon>
        <taxon>Lamiales</taxon>
        <taxon>Orobanchaceae</taxon>
        <taxon>Buchnereae</taxon>
        <taxon>Striga</taxon>
    </lineage>
</organism>
<comment type="caution">
    <text evidence="2">The sequence shown here is derived from an EMBL/GenBank/DDBJ whole genome shotgun (WGS) entry which is preliminary data.</text>
</comment>
<proteinExistence type="predicted"/>
<reference evidence="2" key="1">
    <citation type="submission" date="2019-12" db="EMBL/GenBank/DDBJ databases">
        <authorList>
            <person name="Scholes J."/>
        </authorList>
    </citation>
    <scope>NUCLEOTIDE SEQUENCE</scope>
</reference>
<feature type="region of interest" description="Disordered" evidence="1">
    <location>
        <begin position="355"/>
        <end position="378"/>
    </location>
</feature>
<evidence type="ECO:0000256" key="1">
    <source>
        <dbReference type="SAM" id="MobiDB-lite"/>
    </source>
</evidence>
<dbReference type="PANTHER" id="PTHR37613:SF4">
    <property type="entry name" value="DUF4378 DOMAIN-CONTAINING PROTEIN"/>
    <property type="match status" value="1"/>
</dbReference>
<gene>
    <name evidence="2" type="ORF">SHERM_09687</name>
</gene>
<dbReference type="Proteomes" id="UP001153555">
    <property type="component" value="Unassembled WGS sequence"/>
</dbReference>
<feature type="compositionally biased region" description="Polar residues" evidence="1">
    <location>
        <begin position="113"/>
        <end position="128"/>
    </location>
</feature>
<name>A0A9N7MKP5_STRHE</name>
<dbReference type="EMBL" id="CACSLK010000984">
    <property type="protein sequence ID" value="CAA0806806.1"/>
    <property type="molecule type" value="Genomic_DNA"/>
</dbReference>
<dbReference type="AlphaFoldDB" id="A0A9N7MKP5"/>
<accession>A0A9N7MKP5</accession>